<dbReference type="GO" id="GO:0005615">
    <property type="term" value="C:extracellular space"/>
    <property type="evidence" value="ECO:0007669"/>
    <property type="project" value="TreeGrafter"/>
</dbReference>
<name>A0AAW0TAR9_SCYPA</name>
<organism evidence="3 4">
    <name type="scientific">Scylla paramamosain</name>
    <name type="common">Mud crab</name>
    <dbReference type="NCBI Taxonomy" id="85552"/>
    <lineage>
        <taxon>Eukaryota</taxon>
        <taxon>Metazoa</taxon>
        <taxon>Ecdysozoa</taxon>
        <taxon>Arthropoda</taxon>
        <taxon>Crustacea</taxon>
        <taxon>Multicrustacea</taxon>
        <taxon>Malacostraca</taxon>
        <taxon>Eumalacostraca</taxon>
        <taxon>Eucarida</taxon>
        <taxon>Decapoda</taxon>
        <taxon>Pleocyemata</taxon>
        <taxon>Brachyura</taxon>
        <taxon>Eubrachyura</taxon>
        <taxon>Portunoidea</taxon>
        <taxon>Portunidae</taxon>
        <taxon>Portuninae</taxon>
        <taxon>Scylla</taxon>
    </lineage>
</organism>
<dbReference type="GO" id="GO:0031012">
    <property type="term" value="C:extracellular matrix"/>
    <property type="evidence" value="ECO:0007669"/>
    <property type="project" value="TreeGrafter"/>
</dbReference>
<evidence type="ECO:0000256" key="1">
    <source>
        <dbReference type="ARBA" id="ARBA00022460"/>
    </source>
</evidence>
<evidence type="ECO:0000256" key="2">
    <source>
        <dbReference type="PROSITE-ProRule" id="PRU00497"/>
    </source>
</evidence>
<dbReference type="Pfam" id="PF00379">
    <property type="entry name" value="Chitin_bind_4"/>
    <property type="match status" value="1"/>
</dbReference>
<dbReference type="InterPro" id="IPR031311">
    <property type="entry name" value="CHIT_BIND_RR_consensus"/>
</dbReference>
<dbReference type="EMBL" id="JARAKH010000035">
    <property type="protein sequence ID" value="KAK8384384.1"/>
    <property type="molecule type" value="Genomic_DNA"/>
</dbReference>
<evidence type="ECO:0000313" key="3">
    <source>
        <dbReference type="EMBL" id="KAK8384384.1"/>
    </source>
</evidence>
<reference evidence="3 4" key="1">
    <citation type="submission" date="2023-03" db="EMBL/GenBank/DDBJ databases">
        <title>High-quality genome of Scylla paramamosain provides insights in environmental adaptation.</title>
        <authorList>
            <person name="Zhang L."/>
        </authorList>
    </citation>
    <scope>NUCLEOTIDE SEQUENCE [LARGE SCALE GENOMIC DNA]</scope>
    <source>
        <strain evidence="3">LZ_2023a</strain>
        <tissue evidence="3">Muscle</tissue>
    </source>
</reference>
<sequence length="121" mass="14034">MAEPGGYGPVYPSQKHPYNYNYHVNSHYGANFGQHEQGDGKNVYGGYHVDLPDGRRQTVRYVADHYGGYVAQHRHPYHFDYYAHDHYGGTHARWEVSDGYHARGSYHARFPDGSYINKSYY</sequence>
<dbReference type="InterPro" id="IPR051217">
    <property type="entry name" value="Insect_Cuticle_Struc_Prot"/>
</dbReference>
<dbReference type="Proteomes" id="UP001487740">
    <property type="component" value="Unassembled WGS sequence"/>
</dbReference>
<comment type="caution">
    <text evidence="3">The sequence shown here is derived from an EMBL/GenBank/DDBJ whole genome shotgun (WGS) entry which is preliminary data.</text>
</comment>
<keyword evidence="4" id="KW-1185">Reference proteome</keyword>
<proteinExistence type="predicted"/>
<evidence type="ECO:0000313" key="4">
    <source>
        <dbReference type="Proteomes" id="UP001487740"/>
    </source>
</evidence>
<dbReference type="AlphaFoldDB" id="A0AAW0TAR9"/>
<keyword evidence="1 2" id="KW-0193">Cuticle</keyword>
<dbReference type="PANTHER" id="PTHR12236:SF79">
    <property type="entry name" value="CUTICULAR PROTEIN 50CB-RELATED"/>
    <property type="match status" value="1"/>
</dbReference>
<dbReference type="PROSITE" id="PS00233">
    <property type="entry name" value="CHIT_BIND_RR_1"/>
    <property type="match status" value="1"/>
</dbReference>
<gene>
    <name evidence="3" type="ORF">O3P69_009292</name>
</gene>
<dbReference type="InterPro" id="IPR000618">
    <property type="entry name" value="Insect_cuticle"/>
</dbReference>
<evidence type="ECO:0008006" key="5">
    <source>
        <dbReference type="Google" id="ProtNLM"/>
    </source>
</evidence>
<accession>A0AAW0TAR9</accession>
<protein>
    <recommendedName>
        <fullName evidence="5">Cuticle protein</fullName>
    </recommendedName>
</protein>
<dbReference type="PROSITE" id="PS51155">
    <property type="entry name" value="CHIT_BIND_RR_2"/>
    <property type="match status" value="1"/>
</dbReference>
<dbReference type="PANTHER" id="PTHR12236">
    <property type="entry name" value="STRUCTURAL CONTITUENT OF CUTICLE"/>
    <property type="match status" value="1"/>
</dbReference>
<dbReference type="GO" id="GO:0042302">
    <property type="term" value="F:structural constituent of cuticle"/>
    <property type="evidence" value="ECO:0007669"/>
    <property type="project" value="UniProtKB-UniRule"/>
</dbReference>